<comment type="caution">
    <text evidence="11">The sequence shown here is derived from an EMBL/GenBank/DDBJ whole genome shotgun (WGS) entry which is preliminary data.</text>
</comment>
<dbReference type="InterPro" id="IPR051681">
    <property type="entry name" value="Ser/Thr_Kinases-Pseudokinases"/>
</dbReference>
<evidence type="ECO:0000256" key="2">
    <source>
        <dbReference type="ARBA" id="ARBA00022527"/>
    </source>
</evidence>
<evidence type="ECO:0000256" key="8">
    <source>
        <dbReference type="PROSITE-ProRule" id="PRU10141"/>
    </source>
</evidence>
<dbReference type="SUPFAM" id="SSF48403">
    <property type="entry name" value="Ankyrin repeat"/>
    <property type="match status" value="1"/>
</dbReference>
<dbReference type="InterPro" id="IPR011009">
    <property type="entry name" value="Kinase-like_dom_sf"/>
</dbReference>
<dbReference type="SMART" id="SM00248">
    <property type="entry name" value="ANK"/>
    <property type="match status" value="2"/>
</dbReference>
<feature type="region of interest" description="Disordered" evidence="9">
    <location>
        <begin position="1"/>
        <end position="54"/>
    </location>
</feature>
<protein>
    <recommendedName>
        <fullName evidence="10">Protein kinase domain-containing protein</fullName>
    </recommendedName>
</protein>
<gene>
    <name evidence="11" type="ORF">PPROV_000159000</name>
</gene>
<dbReference type="InterPro" id="IPR036770">
    <property type="entry name" value="Ankyrin_rpt-contain_sf"/>
</dbReference>
<evidence type="ECO:0000313" key="12">
    <source>
        <dbReference type="Proteomes" id="UP000660262"/>
    </source>
</evidence>
<dbReference type="EMBL" id="BNJQ01000004">
    <property type="protein sequence ID" value="GHP02835.1"/>
    <property type="molecule type" value="Genomic_DNA"/>
</dbReference>
<evidence type="ECO:0000256" key="1">
    <source>
        <dbReference type="ARBA" id="ARBA00005843"/>
    </source>
</evidence>
<dbReference type="Proteomes" id="UP000660262">
    <property type="component" value="Unassembled WGS sequence"/>
</dbReference>
<dbReference type="PROSITE" id="PS50011">
    <property type="entry name" value="PROTEIN_KINASE_DOM"/>
    <property type="match status" value="1"/>
</dbReference>
<dbReference type="PANTHER" id="PTHR44329:SF140">
    <property type="entry name" value="INACTIVE PROTEIN TYROSINE KINASE PTKL"/>
    <property type="match status" value="1"/>
</dbReference>
<dbReference type="Pfam" id="PF07714">
    <property type="entry name" value="PK_Tyr_Ser-Thr"/>
    <property type="match status" value="1"/>
</dbReference>
<evidence type="ECO:0000256" key="7">
    <source>
        <dbReference type="PROSITE-ProRule" id="PRU00023"/>
    </source>
</evidence>
<dbReference type="SMART" id="SM00220">
    <property type="entry name" value="S_TKc"/>
    <property type="match status" value="1"/>
</dbReference>
<keyword evidence="6 8" id="KW-0067">ATP-binding</keyword>
<feature type="repeat" description="ANK" evidence="7">
    <location>
        <begin position="122"/>
        <end position="154"/>
    </location>
</feature>
<evidence type="ECO:0000256" key="5">
    <source>
        <dbReference type="ARBA" id="ARBA00022777"/>
    </source>
</evidence>
<dbReference type="PROSITE" id="PS00107">
    <property type="entry name" value="PROTEIN_KINASE_ATP"/>
    <property type="match status" value="1"/>
</dbReference>
<keyword evidence="4 8" id="KW-0547">Nucleotide-binding</keyword>
<dbReference type="FunFam" id="3.30.200.20:FF:000180">
    <property type="entry name" value="serine/threonine-protein kinase STY46-like"/>
    <property type="match status" value="1"/>
</dbReference>
<keyword evidence="2" id="KW-0723">Serine/threonine-protein kinase</keyword>
<dbReference type="SUPFAM" id="SSF56112">
    <property type="entry name" value="Protein kinase-like (PK-like)"/>
    <property type="match status" value="1"/>
</dbReference>
<dbReference type="GO" id="GO:0005524">
    <property type="term" value="F:ATP binding"/>
    <property type="evidence" value="ECO:0007669"/>
    <property type="project" value="UniProtKB-UniRule"/>
</dbReference>
<dbReference type="Gene3D" id="3.30.200.20">
    <property type="entry name" value="Phosphorylase Kinase, domain 1"/>
    <property type="match status" value="1"/>
</dbReference>
<accession>A0A830H722</accession>
<sequence>MVPWAKAKKGPTTTMASGSATNGGGSGSKHDPKKKGALKRTQSLPSEDSIDDPHAILNSLDSTLNDPLMTEEERIAEREARARRNSVADLLFWCSIGNLPRVQRIVDRMSIDVASSTCRDYDMRTPLHLAASGGSIHVTDWLLRQGAEVNGLDRFHHTPLEDALRAEHTGVVRMLINAGGLVAENSLPGAPLVPMEESELMWLPDRSANFVAAAEQSAAARGKVGFTVDRSAKTSYNNTSVCKETNQLVPNGRLMYIESKWEIRSDEVVIGKQIGAGEFGSVHAARWRKTPVAVKTLNLDAADNMAVGELRNEIISLVKCHHPNTVQFLGACTRSAPYMIVSELCVCSLAEVFHNAATGKGPVLTTIRACEFMIDCSRALAYLHRVKPVSIIHRDLKPANLMIAGCMYRASESKKERDDIITKYGVLKVGDFGLCRTLPAVRTRHERTLPNPAKPTVQCVGSVRGRLDARKALLESAKSARLTTSEGIMICDPSMEDGHKHDGEDQIGTMPTTTTTMQRQNSSGLYVTPRGGGGGGQEHHKTADPYCQNNDEDLYRGYDFTGETGSYRYMAPEVYRHEPYSYKVDAYAFAMIAYQAFELIPPFMNLSALEAAEAASIKGHRPKFQQLQSRVPSHEPIYSVPLPLRTVITKCWAPDPKDRPNFNPEVIDRLEAVHTLLTEEPYKRGVSPRYIMRSGQEMMHKCIIS</sequence>
<evidence type="ECO:0000259" key="10">
    <source>
        <dbReference type="PROSITE" id="PS50011"/>
    </source>
</evidence>
<dbReference type="PANTHER" id="PTHR44329">
    <property type="entry name" value="SERINE/THREONINE-PROTEIN KINASE TNNI3K-RELATED"/>
    <property type="match status" value="1"/>
</dbReference>
<dbReference type="PROSITE" id="PS00108">
    <property type="entry name" value="PROTEIN_KINASE_ST"/>
    <property type="match status" value="1"/>
</dbReference>
<dbReference type="GO" id="GO:0004674">
    <property type="term" value="F:protein serine/threonine kinase activity"/>
    <property type="evidence" value="ECO:0007669"/>
    <property type="project" value="TreeGrafter"/>
</dbReference>
<name>A0A830H722_9CHLO</name>
<keyword evidence="3" id="KW-0808">Transferase</keyword>
<feature type="domain" description="Protein kinase" evidence="10">
    <location>
        <begin position="268"/>
        <end position="677"/>
    </location>
</feature>
<dbReference type="Gene3D" id="1.10.510.10">
    <property type="entry name" value="Transferase(Phosphotransferase) domain 1"/>
    <property type="match status" value="2"/>
</dbReference>
<dbReference type="Gene3D" id="1.25.40.20">
    <property type="entry name" value="Ankyrin repeat-containing domain"/>
    <property type="match status" value="1"/>
</dbReference>
<dbReference type="InterPro" id="IPR017441">
    <property type="entry name" value="Protein_kinase_ATP_BS"/>
</dbReference>
<dbReference type="PROSITE" id="PS50297">
    <property type="entry name" value="ANK_REP_REGION"/>
    <property type="match status" value="1"/>
</dbReference>
<dbReference type="Pfam" id="PF12796">
    <property type="entry name" value="Ank_2"/>
    <property type="match status" value="1"/>
</dbReference>
<evidence type="ECO:0000256" key="9">
    <source>
        <dbReference type="SAM" id="MobiDB-lite"/>
    </source>
</evidence>
<dbReference type="InterPro" id="IPR002110">
    <property type="entry name" value="Ankyrin_rpt"/>
</dbReference>
<evidence type="ECO:0000256" key="6">
    <source>
        <dbReference type="ARBA" id="ARBA00022840"/>
    </source>
</evidence>
<dbReference type="InterPro" id="IPR008271">
    <property type="entry name" value="Ser/Thr_kinase_AS"/>
</dbReference>
<dbReference type="Pfam" id="PF00069">
    <property type="entry name" value="Pkinase"/>
    <property type="match status" value="1"/>
</dbReference>
<keyword evidence="7" id="KW-0040">ANK repeat</keyword>
<evidence type="ECO:0000256" key="4">
    <source>
        <dbReference type="ARBA" id="ARBA00022741"/>
    </source>
</evidence>
<dbReference type="PROSITE" id="PS50088">
    <property type="entry name" value="ANK_REPEAT"/>
    <property type="match status" value="1"/>
</dbReference>
<feature type="binding site" evidence="8">
    <location>
        <position position="295"/>
    </location>
    <ligand>
        <name>ATP</name>
        <dbReference type="ChEBI" id="CHEBI:30616"/>
    </ligand>
</feature>
<dbReference type="OrthoDB" id="546826at2759"/>
<evidence type="ECO:0000256" key="3">
    <source>
        <dbReference type="ARBA" id="ARBA00022679"/>
    </source>
</evidence>
<keyword evidence="5" id="KW-0418">Kinase</keyword>
<dbReference type="InterPro" id="IPR000719">
    <property type="entry name" value="Prot_kinase_dom"/>
</dbReference>
<comment type="similarity">
    <text evidence="1">Belongs to the protein kinase superfamily. TKL Ser/Thr protein kinase family.</text>
</comment>
<dbReference type="InterPro" id="IPR001245">
    <property type="entry name" value="Ser-Thr/Tyr_kinase_cat_dom"/>
</dbReference>
<proteinExistence type="inferred from homology"/>
<evidence type="ECO:0000313" key="11">
    <source>
        <dbReference type="EMBL" id="GHP02835.1"/>
    </source>
</evidence>
<keyword evidence="12" id="KW-1185">Reference proteome</keyword>
<reference evidence="11" key="1">
    <citation type="submission" date="2020-10" db="EMBL/GenBank/DDBJ databases">
        <title>Unveiling of a novel bifunctional photoreceptor, Dualchrome1, isolated from a cosmopolitan green alga.</title>
        <authorList>
            <person name="Suzuki S."/>
            <person name="Kawachi M."/>
        </authorList>
    </citation>
    <scope>NUCLEOTIDE SEQUENCE</scope>
    <source>
        <strain evidence="11">NIES 2893</strain>
    </source>
</reference>
<organism evidence="11 12">
    <name type="scientific">Pycnococcus provasolii</name>
    <dbReference type="NCBI Taxonomy" id="41880"/>
    <lineage>
        <taxon>Eukaryota</taxon>
        <taxon>Viridiplantae</taxon>
        <taxon>Chlorophyta</taxon>
        <taxon>Pseudoscourfieldiophyceae</taxon>
        <taxon>Pseudoscourfieldiales</taxon>
        <taxon>Pycnococcaceae</taxon>
        <taxon>Pycnococcus</taxon>
    </lineage>
</organism>
<dbReference type="AlphaFoldDB" id="A0A830H722"/>